<dbReference type="InterPro" id="IPR002130">
    <property type="entry name" value="Cyclophilin-type_PPIase_dom"/>
</dbReference>
<keyword evidence="2" id="KW-0472">Membrane</keyword>
<gene>
    <name evidence="4" type="ORF">ACFQO7_37075</name>
</gene>
<dbReference type="EC" id="5.2.1.8" evidence="4"/>
<accession>A0ABW2H775</accession>
<comment type="caution">
    <text evidence="4">The sequence shown here is derived from an EMBL/GenBank/DDBJ whole genome shotgun (WGS) entry which is preliminary data.</text>
</comment>
<evidence type="ECO:0000313" key="5">
    <source>
        <dbReference type="Proteomes" id="UP001596392"/>
    </source>
</evidence>
<sequence>MTTSPWTPDSGPHQAPAAQRRGTSGWLIAAVVTAIVVVLVCAVVAVTVFVLRLRDGAATGSGPADTTASTAAGGTCRWLPVEAASNVNVKDVGTPPQTVPTNGVQQLTMTTNRGVITIQVDTGKAPCAAASITHLAGRRFFDGTSCHRLVTEGIQVLQCGDPSGTGMGGPAYRFAEENLPDVTDPALAYPAGTLAMAKTSEPHTTGSQFFIVYGPTPIASEYTVLGTVTAGLDVVTAIGKGGAVDPTGNTATDGAPKSPVTITTLTVTPAAG</sequence>
<keyword evidence="4" id="KW-0413">Isomerase</keyword>
<evidence type="ECO:0000256" key="2">
    <source>
        <dbReference type="SAM" id="Phobius"/>
    </source>
</evidence>
<keyword evidence="2" id="KW-1133">Transmembrane helix</keyword>
<dbReference type="EMBL" id="JBHTAC010000079">
    <property type="protein sequence ID" value="MFC7248105.1"/>
    <property type="molecule type" value="Genomic_DNA"/>
</dbReference>
<keyword evidence="5" id="KW-1185">Reference proteome</keyword>
<dbReference type="InterPro" id="IPR044666">
    <property type="entry name" value="Cyclophilin_A-like"/>
</dbReference>
<reference evidence="5" key="1">
    <citation type="journal article" date="2019" name="Int. J. Syst. Evol. Microbiol.">
        <title>The Global Catalogue of Microorganisms (GCM) 10K type strain sequencing project: providing services to taxonomists for standard genome sequencing and annotation.</title>
        <authorList>
            <consortium name="The Broad Institute Genomics Platform"/>
            <consortium name="The Broad Institute Genome Sequencing Center for Infectious Disease"/>
            <person name="Wu L."/>
            <person name="Ma J."/>
        </authorList>
    </citation>
    <scope>NUCLEOTIDE SEQUENCE [LARGE SCALE GENOMIC DNA]</scope>
    <source>
        <strain evidence="5">CGMCC 1.9106</strain>
    </source>
</reference>
<dbReference type="Proteomes" id="UP001596392">
    <property type="component" value="Unassembled WGS sequence"/>
</dbReference>
<feature type="transmembrane region" description="Helical" evidence="2">
    <location>
        <begin position="26"/>
        <end position="51"/>
    </location>
</feature>
<evidence type="ECO:0000313" key="4">
    <source>
        <dbReference type="EMBL" id="MFC7248105.1"/>
    </source>
</evidence>
<dbReference type="RefSeq" id="WP_376810774.1">
    <property type="nucleotide sequence ID" value="NZ_JBHTAC010000079.1"/>
</dbReference>
<proteinExistence type="predicted"/>
<name>A0ABW2H775_9ACTN</name>
<comment type="function">
    <text evidence="1">PPIases accelerate the folding of proteins. It catalyzes the cis-trans isomerization of proline imidic peptide bonds in oligopeptides.</text>
</comment>
<dbReference type="CDD" id="cd00317">
    <property type="entry name" value="cyclophilin"/>
    <property type="match status" value="1"/>
</dbReference>
<evidence type="ECO:0000256" key="1">
    <source>
        <dbReference type="ARBA" id="ARBA00002388"/>
    </source>
</evidence>
<dbReference type="PANTHER" id="PTHR45625">
    <property type="entry name" value="PEPTIDYL-PROLYL CIS-TRANS ISOMERASE-RELATED"/>
    <property type="match status" value="1"/>
</dbReference>
<dbReference type="Gene3D" id="2.40.100.10">
    <property type="entry name" value="Cyclophilin-like"/>
    <property type="match status" value="1"/>
</dbReference>
<dbReference type="PROSITE" id="PS50072">
    <property type="entry name" value="CSA_PPIASE_2"/>
    <property type="match status" value="1"/>
</dbReference>
<dbReference type="SUPFAM" id="SSF50891">
    <property type="entry name" value="Cyclophilin-like"/>
    <property type="match status" value="1"/>
</dbReference>
<evidence type="ECO:0000259" key="3">
    <source>
        <dbReference type="PROSITE" id="PS50072"/>
    </source>
</evidence>
<dbReference type="Pfam" id="PF00160">
    <property type="entry name" value="Pro_isomerase"/>
    <property type="match status" value="1"/>
</dbReference>
<dbReference type="InterPro" id="IPR029000">
    <property type="entry name" value="Cyclophilin-like_dom_sf"/>
</dbReference>
<feature type="domain" description="PPIase cyclophilin-type" evidence="3">
    <location>
        <begin position="114"/>
        <end position="267"/>
    </location>
</feature>
<keyword evidence="2" id="KW-0812">Transmembrane</keyword>
<dbReference type="PANTHER" id="PTHR45625:SF3">
    <property type="entry name" value="PEPTIDYL-PROLYL CIS-TRANS ISOMERASE B-RELATED"/>
    <property type="match status" value="1"/>
</dbReference>
<organism evidence="4 5">
    <name type="scientific">Catellatospora aurea</name>
    <dbReference type="NCBI Taxonomy" id="1337874"/>
    <lineage>
        <taxon>Bacteria</taxon>
        <taxon>Bacillati</taxon>
        <taxon>Actinomycetota</taxon>
        <taxon>Actinomycetes</taxon>
        <taxon>Micromonosporales</taxon>
        <taxon>Micromonosporaceae</taxon>
        <taxon>Catellatospora</taxon>
    </lineage>
</organism>
<protein>
    <submittedName>
        <fullName evidence="4">Peptidylprolyl isomerase</fullName>
        <ecNumber evidence="4">5.2.1.8</ecNumber>
    </submittedName>
</protein>
<dbReference type="GO" id="GO:0003755">
    <property type="term" value="F:peptidyl-prolyl cis-trans isomerase activity"/>
    <property type="evidence" value="ECO:0007669"/>
    <property type="project" value="UniProtKB-EC"/>
</dbReference>